<dbReference type="Proteomes" id="UP001275049">
    <property type="component" value="Unassembled WGS sequence"/>
</dbReference>
<proteinExistence type="inferred from homology"/>
<dbReference type="PROSITE" id="PS51790">
    <property type="entry name" value="MSRB"/>
    <property type="match status" value="1"/>
</dbReference>
<dbReference type="Pfam" id="PF01641">
    <property type="entry name" value="SelR"/>
    <property type="match status" value="1"/>
</dbReference>
<evidence type="ECO:0000313" key="5">
    <source>
        <dbReference type="EMBL" id="MDY5133268.1"/>
    </source>
</evidence>
<keyword evidence="3" id="KW-0862">Zinc</keyword>
<organism evidence="5 6">
    <name type="scientific">Actinotignum urinale</name>
    <dbReference type="NCBI Taxonomy" id="190146"/>
    <lineage>
        <taxon>Bacteria</taxon>
        <taxon>Bacillati</taxon>
        <taxon>Actinomycetota</taxon>
        <taxon>Actinomycetes</taxon>
        <taxon>Actinomycetales</taxon>
        <taxon>Actinomycetaceae</taxon>
        <taxon>Actinotignum</taxon>
    </lineage>
</organism>
<dbReference type="PANTHER" id="PTHR10173:SF52">
    <property type="entry name" value="METHIONINE-R-SULFOXIDE REDUCTASE B1"/>
    <property type="match status" value="1"/>
</dbReference>
<dbReference type="RefSeq" id="WP_320755325.1">
    <property type="nucleotide sequence ID" value="NZ_JAWNGA010000009.1"/>
</dbReference>
<evidence type="ECO:0000256" key="1">
    <source>
        <dbReference type="ARBA" id="ARBA00023002"/>
    </source>
</evidence>
<keyword evidence="3" id="KW-0479">Metal-binding</keyword>
<dbReference type="PANTHER" id="PTHR10173">
    <property type="entry name" value="METHIONINE SULFOXIDE REDUCTASE"/>
    <property type="match status" value="1"/>
</dbReference>
<protein>
    <recommendedName>
        <fullName evidence="3">Peptide methionine sulfoxide reductase MsrB</fullName>
        <ecNumber evidence="3">1.8.4.12</ecNumber>
    </recommendedName>
    <alternativeName>
        <fullName evidence="3">Peptide-methionine (R)-S-oxide reductase</fullName>
    </alternativeName>
</protein>
<dbReference type="EMBL" id="JAWNGA010000009">
    <property type="protein sequence ID" value="MDY5133268.1"/>
    <property type="molecule type" value="Genomic_DNA"/>
</dbReference>
<comment type="cofactor">
    <cofactor evidence="3">
        <name>Zn(2+)</name>
        <dbReference type="ChEBI" id="CHEBI:29105"/>
    </cofactor>
    <text evidence="3">Binds 1 zinc ion per subunit. The zinc ion is important for the structural integrity of the protein.</text>
</comment>
<dbReference type="NCBIfam" id="TIGR00357">
    <property type="entry name" value="peptide-methionine (R)-S-oxide reductase MsrB"/>
    <property type="match status" value="1"/>
</dbReference>
<evidence type="ECO:0000259" key="4">
    <source>
        <dbReference type="PROSITE" id="PS51790"/>
    </source>
</evidence>
<dbReference type="GO" id="GO:0033743">
    <property type="term" value="F:peptide-methionine (R)-S-oxide reductase activity"/>
    <property type="evidence" value="ECO:0007669"/>
    <property type="project" value="UniProtKB-EC"/>
</dbReference>
<feature type="domain" description="MsrB" evidence="4">
    <location>
        <begin position="9"/>
        <end position="132"/>
    </location>
</feature>
<comment type="similarity">
    <text evidence="3">Belongs to the MsrB Met sulfoxide reductase family.</text>
</comment>
<name>A0ABU5GCB6_9ACTO</name>
<keyword evidence="6" id="KW-1185">Reference proteome</keyword>
<feature type="binding site" evidence="3">
    <location>
        <position position="51"/>
    </location>
    <ligand>
        <name>Zn(2+)</name>
        <dbReference type="ChEBI" id="CHEBI:29105"/>
    </ligand>
</feature>
<feature type="binding site" evidence="3">
    <location>
        <position position="97"/>
    </location>
    <ligand>
        <name>Zn(2+)</name>
        <dbReference type="ChEBI" id="CHEBI:29105"/>
    </ligand>
</feature>
<comment type="catalytic activity">
    <reaction evidence="2 3">
        <text>L-methionyl-[protein] + [thioredoxin]-disulfide + H2O = L-methionyl-(R)-S-oxide-[protein] + [thioredoxin]-dithiol</text>
        <dbReference type="Rhea" id="RHEA:24164"/>
        <dbReference type="Rhea" id="RHEA-COMP:10698"/>
        <dbReference type="Rhea" id="RHEA-COMP:10700"/>
        <dbReference type="Rhea" id="RHEA-COMP:12313"/>
        <dbReference type="Rhea" id="RHEA-COMP:12314"/>
        <dbReference type="ChEBI" id="CHEBI:15377"/>
        <dbReference type="ChEBI" id="CHEBI:16044"/>
        <dbReference type="ChEBI" id="CHEBI:29950"/>
        <dbReference type="ChEBI" id="CHEBI:45764"/>
        <dbReference type="ChEBI" id="CHEBI:50058"/>
        <dbReference type="EC" id="1.8.4.12"/>
    </reaction>
</comment>
<dbReference type="SUPFAM" id="SSF51316">
    <property type="entry name" value="Mss4-like"/>
    <property type="match status" value="1"/>
</dbReference>
<dbReference type="Gene3D" id="2.170.150.20">
    <property type="entry name" value="Peptide methionine sulfoxide reductase"/>
    <property type="match status" value="1"/>
</dbReference>
<dbReference type="InterPro" id="IPR002579">
    <property type="entry name" value="Met_Sox_Rdtase_MsrB_dom"/>
</dbReference>
<comment type="caution">
    <text evidence="5">The sequence shown here is derived from an EMBL/GenBank/DDBJ whole genome shotgun (WGS) entry which is preliminary data.</text>
</comment>
<sequence length="134" mass="15039">MDNMLPQTDEEWARVLTPAEFTVLRQAGTERPFTGELLDENRQGVYSCKACGNILFASETKFDAGCGWPSFYDPMNSDAVTTDVDYKLGYPRVEVRCKRCDSHLGHVFPDAPQTPTGQRYCMNSVALSFSPRKS</sequence>
<dbReference type="InterPro" id="IPR011057">
    <property type="entry name" value="Mss4-like_sf"/>
</dbReference>
<feature type="active site" description="Nucleophile" evidence="3">
    <location>
        <position position="121"/>
    </location>
</feature>
<accession>A0ABU5GCB6</accession>
<reference evidence="5 6" key="1">
    <citation type="submission" date="2023-10" db="EMBL/GenBank/DDBJ databases">
        <title>Whole Genome based description of the genera Actinobaculum and Actinotignum reveals a complex phylogenetic relationship within the species included in the genus Actinotignum.</title>
        <authorList>
            <person name="Jensen C.S."/>
            <person name="Dargis R."/>
            <person name="Kemp M."/>
            <person name="Christensen J.J."/>
        </authorList>
    </citation>
    <scope>NUCLEOTIDE SEQUENCE [LARGE SCALE GENOMIC DNA]</scope>
    <source>
        <strain evidence="5 6">SLA_B974</strain>
    </source>
</reference>
<dbReference type="EC" id="1.8.4.12" evidence="3"/>
<evidence type="ECO:0000256" key="3">
    <source>
        <dbReference type="HAMAP-Rule" id="MF_01400"/>
    </source>
</evidence>
<gene>
    <name evidence="3 5" type="primary">msrB</name>
    <name evidence="5" type="ORF">R6G86_05905</name>
</gene>
<feature type="binding site" evidence="3">
    <location>
        <position position="100"/>
    </location>
    <ligand>
        <name>Zn(2+)</name>
        <dbReference type="ChEBI" id="CHEBI:29105"/>
    </ligand>
</feature>
<dbReference type="HAMAP" id="MF_01400">
    <property type="entry name" value="MsrB"/>
    <property type="match status" value="1"/>
</dbReference>
<evidence type="ECO:0000256" key="2">
    <source>
        <dbReference type="ARBA" id="ARBA00048488"/>
    </source>
</evidence>
<keyword evidence="1 3" id="KW-0560">Oxidoreductase</keyword>
<evidence type="ECO:0000313" key="6">
    <source>
        <dbReference type="Proteomes" id="UP001275049"/>
    </source>
</evidence>
<feature type="binding site" evidence="3">
    <location>
        <position position="48"/>
    </location>
    <ligand>
        <name>Zn(2+)</name>
        <dbReference type="ChEBI" id="CHEBI:29105"/>
    </ligand>
</feature>
<dbReference type="InterPro" id="IPR028427">
    <property type="entry name" value="Met_Sox_Rdtase_MsrB"/>
</dbReference>